<dbReference type="InterPro" id="IPR013098">
    <property type="entry name" value="Ig_I-set"/>
</dbReference>
<dbReference type="InterPro" id="IPR003599">
    <property type="entry name" value="Ig_sub"/>
</dbReference>
<dbReference type="EMBL" id="VCGU01000011">
    <property type="protein sequence ID" value="TRY67117.1"/>
    <property type="molecule type" value="Genomic_DNA"/>
</dbReference>
<organism evidence="2 3">
    <name type="scientific">Tigriopus californicus</name>
    <name type="common">Marine copepod</name>
    <dbReference type="NCBI Taxonomy" id="6832"/>
    <lineage>
        <taxon>Eukaryota</taxon>
        <taxon>Metazoa</taxon>
        <taxon>Ecdysozoa</taxon>
        <taxon>Arthropoda</taxon>
        <taxon>Crustacea</taxon>
        <taxon>Multicrustacea</taxon>
        <taxon>Hexanauplia</taxon>
        <taxon>Copepoda</taxon>
        <taxon>Harpacticoida</taxon>
        <taxon>Harpacticidae</taxon>
        <taxon>Tigriopus</taxon>
    </lineage>
</organism>
<evidence type="ECO:0000313" key="2">
    <source>
        <dbReference type="EMBL" id="TRY67117.1"/>
    </source>
</evidence>
<dbReference type="InterPro" id="IPR013783">
    <property type="entry name" value="Ig-like_fold"/>
</dbReference>
<evidence type="ECO:0000313" key="3">
    <source>
        <dbReference type="Proteomes" id="UP000318571"/>
    </source>
</evidence>
<dbReference type="SMART" id="SM00409">
    <property type="entry name" value="IG"/>
    <property type="match status" value="1"/>
</dbReference>
<dbReference type="Proteomes" id="UP000318571">
    <property type="component" value="Chromosome 4"/>
</dbReference>
<gene>
    <name evidence="2" type="ORF">TCAL_05876</name>
</gene>
<dbReference type="PANTHER" id="PTHR23279:SF36">
    <property type="entry name" value="DEFECTIVE PROBOSCIS EXTENSION RESPONSE 9, ISOFORM A"/>
    <property type="match status" value="1"/>
</dbReference>
<accession>A0A553NNZ3</accession>
<dbReference type="GO" id="GO:0050808">
    <property type="term" value="P:synapse organization"/>
    <property type="evidence" value="ECO:0007669"/>
    <property type="project" value="TreeGrafter"/>
</dbReference>
<dbReference type="InterPro" id="IPR037448">
    <property type="entry name" value="Zig-8"/>
</dbReference>
<dbReference type="STRING" id="6832.A0A553NNZ3"/>
<name>A0A553NNZ3_TIGCA</name>
<dbReference type="PANTHER" id="PTHR23279">
    <property type="entry name" value="DEFECTIVE PROBOSCIS EXTENSION RESPONSE DPR -RELATED"/>
    <property type="match status" value="1"/>
</dbReference>
<dbReference type="Gene3D" id="2.60.40.10">
    <property type="entry name" value="Immunoglobulins"/>
    <property type="match status" value="1"/>
</dbReference>
<dbReference type="GO" id="GO:0032589">
    <property type="term" value="C:neuron projection membrane"/>
    <property type="evidence" value="ECO:0007669"/>
    <property type="project" value="TreeGrafter"/>
</dbReference>
<proteinExistence type="predicted"/>
<dbReference type="OMA" id="HIIEPHI"/>
<keyword evidence="3" id="KW-1185">Reference proteome</keyword>
<dbReference type="AlphaFoldDB" id="A0A553NNZ3"/>
<comment type="caution">
    <text evidence="2">The sequence shown here is derived from an EMBL/GenBank/DDBJ whole genome shotgun (WGS) entry which is preliminary data.</text>
</comment>
<feature type="domain" description="Ig-like" evidence="1">
    <location>
        <begin position="42"/>
        <end position="142"/>
    </location>
</feature>
<dbReference type="SUPFAM" id="SSF48726">
    <property type="entry name" value="Immunoglobulin"/>
    <property type="match status" value="1"/>
</dbReference>
<dbReference type="PROSITE" id="PS50835">
    <property type="entry name" value="IG_LIKE"/>
    <property type="match status" value="2"/>
</dbReference>
<evidence type="ECO:0000259" key="1">
    <source>
        <dbReference type="PROSITE" id="PS50835"/>
    </source>
</evidence>
<dbReference type="Pfam" id="PF07679">
    <property type="entry name" value="I-set"/>
    <property type="match status" value="1"/>
</dbReference>
<dbReference type="InterPro" id="IPR007110">
    <property type="entry name" value="Ig-like_dom"/>
</dbReference>
<protein>
    <recommendedName>
        <fullName evidence="1">Ig-like domain-containing protein</fullName>
    </recommendedName>
</protein>
<feature type="domain" description="Ig-like" evidence="1">
    <location>
        <begin position="150"/>
        <end position="227"/>
    </location>
</feature>
<sequence length="227" mass="25401">MQYGLLPLTATGGPSANIVGLPLGPGLRMDPYFVEEDNLGPPELSSSGTFPTLMRNISVNAGQTAFLECQVRNLGAKRVLWVRHRDVHILSVGPNTFTNDPRFYSRVYDDEGIFILEIRKTVKLDEGPYECQISTKPTKTFLVNLHVTVPSIRISGESSIRHLEQHSSLNLTCTFTTEESATNPQETNHQVTWFKNGQRLGHELSCLSLLFFDATDPANRLHSDPYR</sequence>
<reference evidence="2 3" key="1">
    <citation type="journal article" date="2018" name="Nat. Ecol. Evol.">
        <title>Genomic signatures of mitonuclear coevolution across populations of Tigriopus californicus.</title>
        <authorList>
            <person name="Barreto F.S."/>
            <person name="Watson E.T."/>
            <person name="Lima T.G."/>
            <person name="Willett C.S."/>
            <person name="Edmands S."/>
            <person name="Li W."/>
            <person name="Burton R.S."/>
        </authorList>
    </citation>
    <scope>NUCLEOTIDE SEQUENCE [LARGE SCALE GENOMIC DNA]</scope>
    <source>
        <strain evidence="2 3">San Diego</strain>
    </source>
</reference>
<dbReference type="InterPro" id="IPR036179">
    <property type="entry name" value="Ig-like_dom_sf"/>
</dbReference>